<evidence type="ECO:0000313" key="1">
    <source>
        <dbReference type="EMBL" id="SFM59662.1"/>
    </source>
</evidence>
<accession>A0A1I4S592</accession>
<evidence type="ECO:0000313" key="2">
    <source>
        <dbReference type="Proteomes" id="UP000199556"/>
    </source>
</evidence>
<keyword evidence="2" id="KW-1185">Reference proteome</keyword>
<dbReference type="Pfam" id="PF07509">
    <property type="entry name" value="DUF1523"/>
    <property type="match status" value="1"/>
</dbReference>
<reference evidence="1 2" key="1">
    <citation type="submission" date="2016-10" db="EMBL/GenBank/DDBJ databases">
        <authorList>
            <person name="de Groot N.N."/>
        </authorList>
    </citation>
    <scope>NUCLEOTIDE SEQUENCE [LARGE SCALE GENOMIC DNA]</scope>
    <source>
        <strain evidence="1 2">DSM 4180</strain>
    </source>
</reference>
<dbReference type="AlphaFoldDB" id="A0A1I4S592"/>
<protein>
    <recommendedName>
        <fullName evidence="3">DUF1523 domain-containing protein</fullName>
    </recommendedName>
</protein>
<sequence length="139" mass="15722">MKKKLLTFLITILVLLLVFTWLRWGPDSWEVQITGTTGDGREIQYRIETVYAGTSRTLIFRNEDAGFFPPYFKFDSADLQSVARRVKESCPEEAVVVHGYGWRIPFMSMFPNATAIEAPERCLRAVPREDDGAAEGAGD</sequence>
<dbReference type="EMBL" id="FOUO01000013">
    <property type="protein sequence ID" value="SFM59662.1"/>
    <property type="molecule type" value="Genomic_DNA"/>
</dbReference>
<dbReference type="RefSeq" id="WP_090486326.1">
    <property type="nucleotide sequence ID" value="NZ_FOUO01000013.1"/>
</dbReference>
<proteinExistence type="predicted"/>
<gene>
    <name evidence="1" type="ORF">SAMN05421721_11322</name>
</gene>
<evidence type="ECO:0008006" key="3">
    <source>
        <dbReference type="Google" id="ProtNLM"/>
    </source>
</evidence>
<dbReference type="STRING" id="195064.SAMN05421721_11322"/>
<organism evidence="1 2">
    <name type="scientific">Ectothiorhodospira mobilis</name>
    <dbReference type="NCBI Taxonomy" id="195064"/>
    <lineage>
        <taxon>Bacteria</taxon>
        <taxon>Pseudomonadati</taxon>
        <taxon>Pseudomonadota</taxon>
        <taxon>Gammaproteobacteria</taxon>
        <taxon>Chromatiales</taxon>
        <taxon>Ectothiorhodospiraceae</taxon>
        <taxon>Ectothiorhodospira</taxon>
    </lineage>
</organism>
<dbReference type="Proteomes" id="UP000199556">
    <property type="component" value="Unassembled WGS sequence"/>
</dbReference>
<dbReference type="InterPro" id="IPR011088">
    <property type="entry name" value="Phage_phiNM3_A0EWY4"/>
</dbReference>
<dbReference type="OrthoDB" id="5354324at2"/>
<name>A0A1I4S592_ECTMO</name>